<dbReference type="InterPro" id="IPR035937">
    <property type="entry name" value="FPG_N"/>
</dbReference>
<dbReference type="SMART" id="SM00898">
    <property type="entry name" value="Fapy_DNA_glyco"/>
    <property type="match status" value="1"/>
</dbReference>
<reference evidence="11 12" key="1">
    <citation type="journal article" date="2014" name="Int. J. Syst. Evol. Microbiol.">
        <title>Complete genome sequence of Corynebacterium casei LMG S-19264T (=DSM 44701T), isolated from a smear-ripened cheese.</title>
        <authorList>
            <consortium name="US DOE Joint Genome Institute (JGI-PGF)"/>
            <person name="Walter F."/>
            <person name="Albersmeier A."/>
            <person name="Kalinowski J."/>
            <person name="Ruckert C."/>
        </authorList>
    </citation>
    <scope>NUCLEOTIDE SEQUENCE [LARGE SCALE GENOMIC DNA]</scope>
    <source>
        <strain evidence="11 12">CCM 8669</strain>
    </source>
</reference>
<keyword evidence="7" id="KW-0456">Lyase</keyword>
<keyword evidence="11" id="KW-0540">Nuclease</keyword>
<dbReference type="InterPro" id="IPR012319">
    <property type="entry name" value="FPG_cat"/>
</dbReference>
<keyword evidence="11" id="KW-0255">Endonuclease</keyword>
<keyword evidence="6" id="KW-0234">DNA repair</keyword>
<evidence type="ECO:0000259" key="10">
    <source>
        <dbReference type="PROSITE" id="PS51068"/>
    </source>
</evidence>
<organism evidence="11 12">
    <name type="scientific">Rothia aerolata</name>
    <dbReference type="NCBI Taxonomy" id="1812262"/>
    <lineage>
        <taxon>Bacteria</taxon>
        <taxon>Bacillati</taxon>
        <taxon>Actinomycetota</taxon>
        <taxon>Actinomycetes</taxon>
        <taxon>Micrococcales</taxon>
        <taxon>Micrococcaceae</taxon>
        <taxon>Rothia</taxon>
    </lineage>
</organism>
<evidence type="ECO:0000256" key="2">
    <source>
        <dbReference type="ARBA" id="ARBA00012720"/>
    </source>
</evidence>
<dbReference type="GO" id="GO:0006284">
    <property type="term" value="P:base-excision repair"/>
    <property type="evidence" value="ECO:0007669"/>
    <property type="project" value="InterPro"/>
</dbReference>
<dbReference type="Pfam" id="PF01149">
    <property type="entry name" value="Fapy_DNA_glyco"/>
    <property type="match status" value="1"/>
</dbReference>
<comment type="similarity">
    <text evidence="1">Belongs to the FPG family.</text>
</comment>
<sequence length="274" mass="30487">MVRRTRFRVPAYAEIDLGGEKIEGAFARGKHLFLRIGQTTVHSHLLMEGIWHLYGVDSSGQPQRWKRPAFTARAVIEANARLDSTGQVIPDSTPVSAVGFSLGMLDLLPRERELEPVAHLGPDLLGPDWNLNLAVDNLLQAPERMIGPALLDQKNLAGIGTIYRAETLFLTGVDPRTPVGAVPDLPRLVHTAHLLLQANKERPLRVTRTVAEPLWCYGRARRACYRCGATIVREEISDLGLDSEKFGETPHRIATEEDRARLSYRCPGCQVLYT</sequence>
<dbReference type="Proteomes" id="UP000600171">
    <property type="component" value="Unassembled WGS sequence"/>
</dbReference>
<dbReference type="Gene3D" id="3.20.190.10">
    <property type="entry name" value="MutM-like, N-terminal"/>
    <property type="match status" value="1"/>
</dbReference>
<proteinExistence type="inferred from homology"/>
<dbReference type="GO" id="GO:0000703">
    <property type="term" value="F:oxidized pyrimidine nucleobase lesion DNA N-glycosylase activity"/>
    <property type="evidence" value="ECO:0007669"/>
    <property type="project" value="TreeGrafter"/>
</dbReference>
<evidence type="ECO:0000256" key="9">
    <source>
        <dbReference type="ARBA" id="ARBA00023295"/>
    </source>
</evidence>
<dbReference type="PROSITE" id="PS51068">
    <property type="entry name" value="FPG_CAT"/>
    <property type="match status" value="1"/>
</dbReference>
<comment type="caution">
    <text evidence="11">The sequence shown here is derived from an EMBL/GenBank/DDBJ whole genome shotgun (WGS) entry which is preliminary data.</text>
</comment>
<evidence type="ECO:0000313" key="11">
    <source>
        <dbReference type="EMBL" id="GGH65312.1"/>
    </source>
</evidence>
<dbReference type="SUPFAM" id="SSF46946">
    <property type="entry name" value="S13-like H2TH domain"/>
    <property type="match status" value="1"/>
</dbReference>
<dbReference type="PANTHER" id="PTHR42697:SF1">
    <property type="entry name" value="ENDONUCLEASE 8"/>
    <property type="match status" value="1"/>
</dbReference>
<gene>
    <name evidence="11" type="primary">nei</name>
    <name evidence="11" type="ORF">GCM10007359_18410</name>
</gene>
<dbReference type="PANTHER" id="PTHR42697">
    <property type="entry name" value="ENDONUCLEASE 8"/>
    <property type="match status" value="1"/>
</dbReference>
<keyword evidence="3" id="KW-0227">DNA damage</keyword>
<evidence type="ECO:0000256" key="4">
    <source>
        <dbReference type="ARBA" id="ARBA00022801"/>
    </source>
</evidence>
<dbReference type="SMART" id="SM01232">
    <property type="entry name" value="H2TH"/>
    <property type="match status" value="1"/>
</dbReference>
<accession>A0A917IVM8</accession>
<feature type="domain" description="Formamidopyrimidine-DNA glycosylase catalytic" evidence="10">
    <location>
        <begin position="1"/>
        <end position="72"/>
    </location>
</feature>
<evidence type="ECO:0000256" key="3">
    <source>
        <dbReference type="ARBA" id="ARBA00022763"/>
    </source>
</evidence>
<keyword evidence="9" id="KW-0326">Glycosidase</keyword>
<dbReference type="EMBL" id="BMDC01000003">
    <property type="protein sequence ID" value="GGH65312.1"/>
    <property type="molecule type" value="Genomic_DNA"/>
</dbReference>
<dbReference type="SUPFAM" id="SSF81624">
    <property type="entry name" value="N-terminal domain of MutM-like DNA repair proteins"/>
    <property type="match status" value="1"/>
</dbReference>
<dbReference type="AlphaFoldDB" id="A0A917IVM8"/>
<dbReference type="GO" id="GO:0003684">
    <property type="term" value="F:damaged DNA binding"/>
    <property type="evidence" value="ECO:0007669"/>
    <property type="project" value="InterPro"/>
</dbReference>
<dbReference type="InterPro" id="IPR015886">
    <property type="entry name" value="H2TH_FPG"/>
</dbReference>
<keyword evidence="12" id="KW-1185">Reference proteome</keyword>
<evidence type="ECO:0000256" key="8">
    <source>
        <dbReference type="ARBA" id="ARBA00023268"/>
    </source>
</evidence>
<dbReference type="Pfam" id="PF06831">
    <property type="entry name" value="H2TH"/>
    <property type="match status" value="1"/>
</dbReference>
<evidence type="ECO:0000256" key="7">
    <source>
        <dbReference type="ARBA" id="ARBA00023239"/>
    </source>
</evidence>
<dbReference type="GO" id="GO:0008270">
    <property type="term" value="F:zinc ion binding"/>
    <property type="evidence" value="ECO:0007669"/>
    <property type="project" value="InterPro"/>
</dbReference>
<evidence type="ECO:0000256" key="5">
    <source>
        <dbReference type="ARBA" id="ARBA00023125"/>
    </source>
</evidence>
<keyword evidence="5" id="KW-0238">DNA-binding</keyword>
<evidence type="ECO:0000256" key="1">
    <source>
        <dbReference type="ARBA" id="ARBA00009409"/>
    </source>
</evidence>
<dbReference type="EC" id="4.2.99.18" evidence="2"/>
<name>A0A917IVM8_9MICC</name>
<dbReference type="GO" id="GO:0140078">
    <property type="term" value="F:class I DNA-(apurinic or apyrimidinic site) endonuclease activity"/>
    <property type="evidence" value="ECO:0007669"/>
    <property type="project" value="UniProtKB-EC"/>
</dbReference>
<dbReference type="Gene3D" id="1.10.8.50">
    <property type="match status" value="1"/>
</dbReference>
<dbReference type="InterPro" id="IPR010979">
    <property type="entry name" value="Ribosomal_uS13-like_H2TH"/>
</dbReference>
<protein>
    <recommendedName>
        <fullName evidence="2">DNA-(apurinic or apyrimidinic site) lyase</fullName>
        <ecNumber evidence="2">4.2.99.18</ecNumber>
    </recommendedName>
</protein>
<evidence type="ECO:0000313" key="12">
    <source>
        <dbReference type="Proteomes" id="UP000600171"/>
    </source>
</evidence>
<keyword evidence="8" id="KW-0511">Multifunctional enzyme</keyword>
<evidence type="ECO:0000256" key="6">
    <source>
        <dbReference type="ARBA" id="ARBA00023204"/>
    </source>
</evidence>
<keyword evidence="4" id="KW-0378">Hydrolase</keyword>